<comment type="caution">
    <text evidence="1">The sequence shown here is derived from an EMBL/GenBank/DDBJ whole genome shotgun (WGS) entry which is preliminary data.</text>
</comment>
<dbReference type="Proteomes" id="UP001186944">
    <property type="component" value="Unassembled WGS sequence"/>
</dbReference>
<name>A0AA89C899_PINIB</name>
<dbReference type="EMBL" id="VSWD01000006">
    <property type="protein sequence ID" value="KAK3099261.1"/>
    <property type="molecule type" value="Genomic_DNA"/>
</dbReference>
<sequence length="147" mass="16889">MSWRVSRRAGIINWFLDYKLIMIDHVDGSTPKLHTLTYHESKMTPIDLGIQSVPVMKKEDGNSVKALIQAKLQTLDMLHLSMFPSKRTMPGSHSLAQMMVALKDNGDHQEEEEEEEKGEDDSIYLYKNCGHNMSDLIMTVCMKRTFK</sequence>
<accession>A0AA89C899</accession>
<protein>
    <submittedName>
        <fullName evidence="1">Uncharacterized protein</fullName>
    </submittedName>
</protein>
<proteinExistence type="predicted"/>
<dbReference type="AlphaFoldDB" id="A0AA89C899"/>
<evidence type="ECO:0000313" key="1">
    <source>
        <dbReference type="EMBL" id="KAK3099261.1"/>
    </source>
</evidence>
<gene>
    <name evidence="1" type="ORF">FSP39_001796</name>
</gene>
<organism evidence="1 2">
    <name type="scientific">Pinctada imbricata</name>
    <name type="common">Atlantic pearl-oyster</name>
    <name type="synonym">Pinctada martensii</name>
    <dbReference type="NCBI Taxonomy" id="66713"/>
    <lineage>
        <taxon>Eukaryota</taxon>
        <taxon>Metazoa</taxon>
        <taxon>Spiralia</taxon>
        <taxon>Lophotrochozoa</taxon>
        <taxon>Mollusca</taxon>
        <taxon>Bivalvia</taxon>
        <taxon>Autobranchia</taxon>
        <taxon>Pteriomorphia</taxon>
        <taxon>Pterioida</taxon>
        <taxon>Pterioidea</taxon>
        <taxon>Pteriidae</taxon>
        <taxon>Pinctada</taxon>
    </lineage>
</organism>
<keyword evidence="2" id="KW-1185">Reference proteome</keyword>
<reference evidence="1" key="1">
    <citation type="submission" date="2019-08" db="EMBL/GenBank/DDBJ databases">
        <title>The improved chromosome-level genome for the pearl oyster Pinctada fucata martensii using PacBio sequencing and Hi-C.</title>
        <authorList>
            <person name="Zheng Z."/>
        </authorList>
    </citation>
    <scope>NUCLEOTIDE SEQUENCE</scope>
    <source>
        <strain evidence="1">ZZ-2019</strain>
        <tissue evidence="1">Adductor muscle</tissue>
    </source>
</reference>
<evidence type="ECO:0000313" key="2">
    <source>
        <dbReference type="Proteomes" id="UP001186944"/>
    </source>
</evidence>